<gene>
    <name evidence="2" type="ORF">DesfrDRAFT_0817</name>
</gene>
<dbReference type="AlphaFoldDB" id="E1JT68"/>
<evidence type="ECO:0000256" key="1">
    <source>
        <dbReference type="SAM" id="Coils"/>
    </source>
</evidence>
<accession>E1JT68</accession>
<feature type="coiled-coil region" evidence="1">
    <location>
        <begin position="43"/>
        <end position="86"/>
    </location>
</feature>
<evidence type="ECO:0000313" key="3">
    <source>
        <dbReference type="Proteomes" id="UP000006250"/>
    </source>
</evidence>
<dbReference type="RefSeq" id="WP_005991363.1">
    <property type="nucleotide sequence ID" value="NZ_AECZ01000004.1"/>
</dbReference>
<reference evidence="2 3" key="1">
    <citation type="submission" date="2010-08" db="EMBL/GenBank/DDBJ databases">
        <title>The draft genome of Desulfovibrio fructosovorans JJ.</title>
        <authorList>
            <consortium name="US DOE Joint Genome Institute (JGI-PGF)"/>
            <person name="Lucas S."/>
            <person name="Copeland A."/>
            <person name="Lapidus A."/>
            <person name="Cheng J.-F."/>
            <person name="Bruce D."/>
            <person name="Goodwin L."/>
            <person name="Pitluck S."/>
            <person name="Land M.L."/>
            <person name="Hauser L."/>
            <person name="Chang Y.-J."/>
            <person name="Jeffries C."/>
            <person name="Wall J.D."/>
            <person name="Stahl D.A."/>
            <person name="Arkin A.P."/>
            <person name="Dehal P."/>
            <person name="Stolyar S.M."/>
            <person name="Hazen T.C."/>
            <person name="Woyke T.J."/>
        </authorList>
    </citation>
    <scope>NUCLEOTIDE SEQUENCE [LARGE SCALE GENOMIC DNA]</scope>
    <source>
        <strain evidence="2 3">JJ</strain>
    </source>
</reference>
<comment type="caution">
    <text evidence="2">The sequence shown here is derived from an EMBL/GenBank/DDBJ whole genome shotgun (WGS) entry which is preliminary data.</text>
</comment>
<evidence type="ECO:0008006" key="4">
    <source>
        <dbReference type="Google" id="ProtNLM"/>
    </source>
</evidence>
<protein>
    <recommendedName>
        <fullName evidence="4">Lipoprotein</fullName>
    </recommendedName>
</protein>
<proteinExistence type="predicted"/>
<evidence type="ECO:0000313" key="2">
    <source>
        <dbReference type="EMBL" id="EFL52328.1"/>
    </source>
</evidence>
<keyword evidence="1" id="KW-0175">Coiled coil</keyword>
<organism evidence="2 3">
    <name type="scientific">Solidesulfovibrio fructosivorans JJ]</name>
    <dbReference type="NCBI Taxonomy" id="596151"/>
    <lineage>
        <taxon>Bacteria</taxon>
        <taxon>Pseudomonadati</taxon>
        <taxon>Thermodesulfobacteriota</taxon>
        <taxon>Desulfovibrionia</taxon>
        <taxon>Desulfovibrionales</taxon>
        <taxon>Desulfovibrionaceae</taxon>
        <taxon>Solidesulfovibrio</taxon>
    </lineage>
</organism>
<dbReference type="PROSITE" id="PS51257">
    <property type="entry name" value="PROKAR_LIPOPROTEIN"/>
    <property type="match status" value="1"/>
</dbReference>
<sequence precursor="true">MKLSVLLFSLCVLLASCGSGPREEDISVNDNQKQFESLFQNLKKMVDAKVEEFKKEKDAAKNEFAAKRAENKIRNADKVLDIEIKKFKNEKLNLESFAGLVQSVDSSGVVIVKHGKHSYHLHLRKDVINEAAFTSKNDKVLFSGVLAGEDSMSQSSFLDSPDWIVNVDVFNNANSKGRMGLLAAYSINDAASGDTLCSSANRLVGVLNGLEENDYSYEYYGKDMMPASAKFVNSQVKFVEIAQFDVDRARQKFAPLLARDTLLTQIVEFGYDMANAKELYCYVLEKEGVKLYIPLYFGKQVFKTKEDEAKYRAITNKIADDNFGKGDSLRLTGDANAFAMLGRQPIVIIKPDFQLHP</sequence>
<dbReference type="Proteomes" id="UP000006250">
    <property type="component" value="Unassembled WGS sequence"/>
</dbReference>
<dbReference type="eggNOG" id="ENOG5031PGG">
    <property type="taxonomic scope" value="Bacteria"/>
</dbReference>
<dbReference type="EMBL" id="AECZ01000004">
    <property type="protein sequence ID" value="EFL52328.1"/>
    <property type="molecule type" value="Genomic_DNA"/>
</dbReference>
<dbReference type="OrthoDB" id="9894707at2"/>
<name>E1JT68_SOLFR</name>
<keyword evidence="3" id="KW-1185">Reference proteome</keyword>